<dbReference type="InterPro" id="IPR017932">
    <property type="entry name" value="GATase_2_dom"/>
</dbReference>
<keyword evidence="5 10" id="KW-0963">Cytoplasm</keyword>
<dbReference type="InterPro" id="IPR035490">
    <property type="entry name" value="GlmS/FrlB_SIS"/>
</dbReference>
<dbReference type="AlphaFoldDB" id="I2F217"/>
<dbReference type="GO" id="GO:0005829">
    <property type="term" value="C:cytosol"/>
    <property type="evidence" value="ECO:0007669"/>
    <property type="project" value="TreeGrafter"/>
</dbReference>
<dbReference type="CDD" id="cd05008">
    <property type="entry name" value="SIS_GlmS_GlmD_1"/>
    <property type="match status" value="1"/>
</dbReference>
<comment type="function">
    <text evidence="10">Catalyzes the first step in hexosamine metabolism, converting fructose-6P into glucosamine-6P using glutamine as a nitrogen source.</text>
</comment>
<dbReference type="Gene3D" id="3.60.20.10">
    <property type="entry name" value="Glutamine Phosphoribosylpyrophosphate, subunit 1, domain 1"/>
    <property type="match status" value="1"/>
</dbReference>
<keyword evidence="14" id="KW-1185">Reference proteome</keyword>
<dbReference type="GO" id="GO:0006487">
    <property type="term" value="P:protein N-linked glycosylation"/>
    <property type="evidence" value="ECO:0007669"/>
    <property type="project" value="TreeGrafter"/>
</dbReference>
<dbReference type="InterPro" id="IPR046348">
    <property type="entry name" value="SIS_dom_sf"/>
</dbReference>
<dbReference type="STRING" id="660470.Theba_0236"/>
<dbReference type="PROSITE" id="PS51464">
    <property type="entry name" value="SIS"/>
    <property type="match status" value="2"/>
</dbReference>
<reference evidence="13 14" key="1">
    <citation type="journal article" date="2012" name="Genome Biol. Evol.">
        <title>Genome Sequence of the Mesophilic Thermotogales Bacterium Mesotoga prima MesG1.Ag.4.2 Reveals the Largest Thermotogales Genome To Date.</title>
        <authorList>
            <person name="Zhaxybayeva O."/>
            <person name="Swithers K.S."/>
            <person name="Foght J."/>
            <person name="Green A.G."/>
            <person name="Bruce D."/>
            <person name="Detter C."/>
            <person name="Han S."/>
            <person name="Teshima H."/>
            <person name="Han J."/>
            <person name="Woyke T."/>
            <person name="Pitluck S."/>
            <person name="Nolan M."/>
            <person name="Ivanova N."/>
            <person name="Pati A."/>
            <person name="Land M.L."/>
            <person name="Dlutek M."/>
            <person name="Doolittle W.F."/>
            <person name="Noll K.M."/>
            <person name="Nesbo C.L."/>
        </authorList>
    </citation>
    <scope>NUCLEOTIDE SEQUENCE [LARGE SCALE GENOMIC DNA]</scope>
    <source>
        <strain evidence="14">mesG1.Ag.4.2</strain>
    </source>
</reference>
<evidence type="ECO:0000256" key="8">
    <source>
        <dbReference type="ARBA" id="ARBA00022737"/>
    </source>
</evidence>
<comment type="subunit">
    <text evidence="10">Homodimer.</text>
</comment>
<dbReference type="SUPFAM" id="SSF53697">
    <property type="entry name" value="SIS domain"/>
    <property type="match status" value="1"/>
</dbReference>
<dbReference type="GO" id="GO:0004360">
    <property type="term" value="F:glutamine-fructose-6-phosphate transaminase (isomerizing) activity"/>
    <property type="evidence" value="ECO:0007669"/>
    <property type="project" value="UniProtKB-UniRule"/>
</dbReference>
<evidence type="ECO:0000313" key="14">
    <source>
        <dbReference type="Proteomes" id="UP000002881"/>
    </source>
</evidence>
<feature type="domain" description="SIS" evidence="12">
    <location>
        <begin position="457"/>
        <end position="598"/>
    </location>
</feature>
<name>I2F217_9BACT</name>
<dbReference type="PROSITE" id="PS51278">
    <property type="entry name" value="GATASE_TYPE_2"/>
    <property type="match status" value="1"/>
</dbReference>
<dbReference type="Proteomes" id="UP000002881">
    <property type="component" value="Chromosome"/>
</dbReference>
<feature type="active site" description="For Fru-6P isomerization activity" evidence="10">
    <location>
        <position position="603"/>
    </location>
</feature>
<dbReference type="GO" id="GO:0046349">
    <property type="term" value="P:amino sugar biosynthetic process"/>
    <property type="evidence" value="ECO:0007669"/>
    <property type="project" value="UniProtKB-ARBA"/>
</dbReference>
<dbReference type="CDD" id="cd00714">
    <property type="entry name" value="GFAT"/>
    <property type="match status" value="1"/>
</dbReference>
<dbReference type="GO" id="GO:0097367">
    <property type="term" value="F:carbohydrate derivative binding"/>
    <property type="evidence" value="ECO:0007669"/>
    <property type="project" value="InterPro"/>
</dbReference>
<evidence type="ECO:0000256" key="7">
    <source>
        <dbReference type="ARBA" id="ARBA00022679"/>
    </source>
</evidence>
<comment type="subcellular location">
    <subcellularLocation>
        <location evidence="2 10">Cytoplasm</location>
    </subcellularLocation>
</comment>
<dbReference type="SUPFAM" id="SSF56235">
    <property type="entry name" value="N-terminal nucleophile aminohydrolases (Ntn hydrolases)"/>
    <property type="match status" value="1"/>
</dbReference>
<dbReference type="NCBIfam" id="NF001484">
    <property type="entry name" value="PRK00331.1"/>
    <property type="match status" value="1"/>
</dbReference>
<feature type="domain" description="Glutamine amidotransferase type-2" evidence="11">
    <location>
        <begin position="2"/>
        <end position="218"/>
    </location>
</feature>
<evidence type="ECO:0000259" key="11">
    <source>
        <dbReference type="PROSITE" id="PS51278"/>
    </source>
</evidence>
<protein>
    <recommendedName>
        <fullName evidence="4 10">Glutamine--fructose-6-phosphate aminotransferase [isomerizing]</fullName>
        <ecNumber evidence="3 10">2.6.1.16</ecNumber>
    </recommendedName>
    <alternativeName>
        <fullName evidence="10">D-fructose-6-phosphate amidotransferase</fullName>
    </alternativeName>
    <alternativeName>
        <fullName evidence="10">GFAT</fullName>
    </alternativeName>
    <alternativeName>
        <fullName evidence="10">Glucosamine-6-phosphate synthase</fullName>
    </alternativeName>
    <alternativeName>
        <fullName evidence="10">Hexosephosphate aminotransferase</fullName>
    </alternativeName>
    <alternativeName>
        <fullName evidence="10">L-glutamine--D-fructose-6-phosphate amidotransferase</fullName>
    </alternativeName>
</protein>
<evidence type="ECO:0000256" key="1">
    <source>
        <dbReference type="ARBA" id="ARBA00001031"/>
    </source>
</evidence>
<dbReference type="GO" id="GO:0005975">
    <property type="term" value="P:carbohydrate metabolic process"/>
    <property type="evidence" value="ECO:0007669"/>
    <property type="project" value="UniProtKB-UniRule"/>
</dbReference>
<dbReference type="FunFam" id="3.40.50.10490:FF:000001">
    <property type="entry name" value="Glutamine--fructose-6-phosphate aminotransferase [isomerizing]"/>
    <property type="match status" value="1"/>
</dbReference>
<sequence>MCGIVGMVGKDLTIRKLVDALKKLEYRGYDSAGVAVNSRDGLRVMKAVGMISSLEKLLGDDLDSNVIQGIAHTRWATHGGPSDFNAHPHTDCTGKIAVVHNGIIENYDVLRLDLEKKGHIFKSVTDTETIAHLIEEHYSGDIISAVRHALLDLEGAYAIGVVHQDHPDVIVAARKGSPLVVGSTGESGFLASDVTPLLKYIRDVYFVDDGEFVVIRPEGISISRMDGTSVRKPSTKITWSEDSAEKSGYEHFMLKEIFEEPQTLRNALMGRIRGGVPNFNEIEHLREEIEKARSLTILACGTSFHAGLVFQRFLQDYTEIRAEVEVASEFRYRRLQEGFSDLVVAISQSGETADTLEGIRKAKKLGTKIISLTNVVGSTISRESDAVIYINAGPEIGVAATKTYVAQLAVLLLLGAAIADIAGRSGFDIPKIVNELEGMPTVFENTLPTADEQCKRLAAEHSDYKHFMYIGRGYSYASALEGALKLKEISYIHASGYQAGELKHGPIALLDKDFPVFAIVPEDELKSKMISNIMETRARDAKVLALCSENDKEVAKSVNSRIEVPRVLDPIYPLVMSPYLQLFAYYIAVKKGLDPDKPRNLAKSVTVE</sequence>
<evidence type="ECO:0000256" key="2">
    <source>
        <dbReference type="ARBA" id="ARBA00004496"/>
    </source>
</evidence>
<keyword evidence="6 10" id="KW-0032">Aminotransferase</keyword>
<dbReference type="PANTHER" id="PTHR10937:SF0">
    <property type="entry name" value="GLUTAMINE--FRUCTOSE-6-PHOSPHATE TRANSAMINASE (ISOMERIZING)"/>
    <property type="match status" value="1"/>
</dbReference>
<evidence type="ECO:0000259" key="12">
    <source>
        <dbReference type="PROSITE" id="PS51464"/>
    </source>
</evidence>
<keyword evidence="8" id="KW-0677">Repeat</keyword>
<dbReference type="HAMAP" id="MF_00164">
    <property type="entry name" value="GlmS"/>
    <property type="match status" value="1"/>
</dbReference>
<evidence type="ECO:0000256" key="4">
    <source>
        <dbReference type="ARBA" id="ARBA00016090"/>
    </source>
</evidence>
<dbReference type="PANTHER" id="PTHR10937">
    <property type="entry name" value="GLUCOSAMINE--FRUCTOSE-6-PHOSPHATE AMINOTRANSFERASE, ISOMERIZING"/>
    <property type="match status" value="1"/>
</dbReference>
<evidence type="ECO:0000256" key="9">
    <source>
        <dbReference type="ARBA" id="ARBA00022962"/>
    </source>
</evidence>
<dbReference type="Gene3D" id="3.40.50.10490">
    <property type="entry name" value="Glucose-6-phosphate isomerase like protein, domain 1"/>
    <property type="match status" value="2"/>
</dbReference>
<dbReference type="eggNOG" id="COG0449">
    <property type="taxonomic scope" value="Bacteria"/>
</dbReference>
<feature type="active site" description="Nucleophile; for GATase activity" evidence="10">
    <location>
        <position position="2"/>
    </location>
</feature>
<feature type="initiator methionine" description="Removed" evidence="10">
    <location>
        <position position="1"/>
    </location>
</feature>
<keyword evidence="7 10" id="KW-0808">Transferase</keyword>
<evidence type="ECO:0000256" key="10">
    <source>
        <dbReference type="HAMAP-Rule" id="MF_00164"/>
    </source>
</evidence>
<dbReference type="CDD" id="cd05009">
    <property type="entry name" value="SIS_GlmS_GlmD_2"/>
    <property type="match status" value="1"/>
</dbReference>
<comment type="catalytic activity">
    <reaction evidence="1 10">
        <text>D-fructose 6-phosphate + L-glutamine = D-glucosamine 6-phosphate + L-glutamate</text>
        <dbReference type="Rhea" id="RHEA:13237"/>
        <dbReference type="ChEBI" id="CHEBI:29985"/>
        <dbReference type="ChEBI" id="CHEBI:58359"/>
        <dbReference type="ChEBI" id="CHEBI:58725"/>
        <dbReference type="ChEBI" id="CHEBI:61527"/>
        <dbReference type="EC" id="2.6.1.16"/>
    </reaction>
</comment>
<evidence type="ECO:0000256" key="6">
    <source>
        <dbReference type="ARBA" id="ARBA00022576"/>
    </source>
</evidence>
<dbReference type="Pfam" id="PF01380">
    <property type="entry name" value="SIS"/>
    <property type="match status" value="2"/>
</dbReference>
<evidence type="ECO:0000313" key="13">
    <source>
        <dbReference type="EMBL" id="AFK05970.1"/>
    </source>
</evidence>
<organism evidence="13 14">
    <name type="scientific">Mesotoga prima MesG1.Ag.4.2</name>
    <dbReference type="NCBI Taxonomy" id="660470"/>
    <lineage>
        <taxon>Bacteria</taxon>
        <taxon>Thermotogati</taxon>
        <taxon>Thermotogota</taxon>
        <taxon>Thermotogae</taxon>
        <taxon>Kosmotogales</taxon>
        <taxon>Kosmotogaceae</taxon>
        <taxon>Mesotoga</taxon>
    </lineage>
</organism>
<dbReference type="EMBL" id="CP003532">
    <property type="protein sequence ID" value="AFK05970.1"/>
    <property type="molecule type" value="Genomic_DNA"/>
</dbReference>
<dbReference type="InterPro" id="IPR029055">
    <property type="entry name" value="Ntn_hydrolases_N"/>
</dbReference>
<dbReference type="InterPro" id="IPR001347">
    <property type="entry name" value="SIS_dom"/>
</dbReference>
<evidence type="ECO:0000256" key="5">
    <source>
        <dbReference type="ARBA" id="ARBA00022490"/>
    </source>
</evidence>
<dbReference type="KEGG" id="mpg:Theba_0236"/>
<dbReference type="InterPro" id="IPR005855">
    <property type="entry name" value="GFAT"/>
</dbReference>
<dbReference type="GO" id="GO:0006047">
    <property type="term" value="P:UDP-N-acetylglucosamine metabolic process"/>
    <property type="evidence" value="ECO:0007669"/>
    <property type="project" value="TreeGrafter"/>
</dbReference>
<dbReference type="FunFam" id="3.60.20.10:FF:000006">
    <property type="entry name" value="Glutamine--fructose-6-phosphate aminotransferase [isomerizing]"/>
    <property type="match status" value="1"/>
</dbReference>
<dbReference type="HOGENOM" id="CLU_012520_5_2_0"/>
<dbReference type="InterPro" id="IPR047084">
    <property type="entry name" value="GFAT_N"/>
</dbReference>
<dbReference type="FunFam" id="3.40.50.10490:FF:000002">
    <property type="entry name" value="Glutamine--fructose-6-phosphate aminotransferase [isomerizing]"/>
    <property type="match status" value="1"/>
</dbReference>
<dbReference type="InterPro" id="IPR035466">
    <property type="entry name" value="GlmS/AgaS_SIS"/>
</dbReference>
<proteinExistence type="inferred from homology"/>
<feature type="domain" description="SIS" evidence="12">
    <location>
        <begin position="285"/>
        <end position="424"/>
    </location>
</feature>
<accession>I2F217</accession>
<dbReference type="GeneID" id="87106091"/>
<dbReference type="NCBIfam" id="TIGR01135">
    <property type="entry name" value="glmS"/>
    <property type="match status" value="1"/>
</dbReference>
<keyword evidence="9" id="KW-0315">Glutamine amidotransferase</keyword>
<dbReference type="RefSeq" id="WP_014730132.1">
    <property type="nucleotide sequence ID" value="NC_017934.1"/>
</dbReference>
<dbReference type="Pfam" id="PF13522">
    <property type="entry name" value="GATase_6"/>
    <property type="match status" value="1"/>
</dbReference>
<evidence type="ECO:0000256" key="3">
    <source>
        <dbReference type="ARBA" id="ARBA00012916"/>
    </source>
</evidence>
<dbReference type="GO" id="GO:0006002">
    <property type="term" value="P:fructose 6-phosphate metabolic process"/>
    <property type="evidence" value="ECO:0007669"/>
    <property type="project" value="TreeGrafter"/>
</dbReference>
<dbReference type="EC" id="2.6.1.16" evidence="3 10"/>
<gene>
    <name evidence="10" type="primary">glmS</name>
    <name evidence="13" type="ORF">Theba_0236</name>
</gene>